<sequence>MIAITKQTEQLLQAVRTVVNSSEVEGSEAIDVSKTVSFFAIAYEKFRNVIEFKDEHIIRRNAINRIVSRRLAFNPELSDEGLSLAKEIAWAGYYRKDKIPEQSVERLQRTLDWYIRLRNILVKGEPRPKVIFYNQFIKDLLVCQIEEIFSEKESKINSIFLFYFYQILNPSIEIEGKTVDEKNLLFYLNLEQVFLKSDTVYLRYHLFKLIFEDLLKIEQGDLKENKAQFKKAFLFIDKQIEAPINRKIIKYLRNLRPTYLIFKGTILQNINNLDDLFAEEKKLKSRIEEVCADKYQTTKEKLSRAGIRSIIYIFLTKIIFVLMAEYPLMKQLGEEVDYVSLAINSLFPPFLMFLFVIFNSVPDENNTERIWLRIKRILMEEQTEKIHFRAKKIKDRNFLFNVIFWSFYFTTFAVTFLAINSILNLFRFHLTSKIIFFFFASAVSFFGYRISQTAKEYVVKEKESVFTPVVDFFLMPLVSVGKWLSSEISKINVLLFVFDFLIEAPFKVLFEVIEEWISFIRRRKEDII</sequence>
<protein>
    <submittedName>
        <fullName evidence="2">Uncharacterized protein</fullName>
    </submittedName>
</protein>
<dbReference type="EMBL" id="MGBG01000008">
    <property type="protein sequence ID" value="OGK66317.1"/>
    <property type="molecule type" value="Genomic_DNA"/>
</dbReference>
<feature type="transmembrane region" description="Helical" evidence="1">
    <location>
        <begin position="434"/>
        <end position="451"/>
    </location>
</feature>
<gene>
    <name evidence="2" type="ORF">A2209_02090</name>
</gene>
<keyword evidence="1" id="KW-0812">Transmembrane</keyword>
<feature type="transmembrane region" description="Helical" evidence="1">
    <location>
        <begin position="309"/>
        <end position="329"/>
    </location>
</feature>
<reference evidence="2 3" key="1">
    <citation type="journal article" date="2016" name="Nat. Commun.">
        <title>Thousands of microbial genomes shed light on interconnected biogeochemical processes in an aquifer system.</title>
        <authorList>
            <person name="Anantharaman K."/>
            <person name="Brown C.T."/>
            <person name="Hug L.A."/>
            <person name="Sharon I."/>
            <person name="Castelle C.J."/>
            <person name="Probst A.J."/>
            <person name="Thomas B.C."/>
            <person name="Singh A."/>
            <person name="Wilkins M.J."/>
            <person name="Karaoz U."/>
            <person name="Brodie E.L."/>
            <person name="Williams K.H."/>
            <person name="Hubbard S.S."/>
            <person name="Banfield J.F."/>
        </authorList>
    </citation>
    <scope>NUCLEOTIDE SEQUENCE [LARGE SCALE GENOMIC DNA]</scope>
</reference>
<feature type="transmembrane region" description="Helical" evidence="1">
    <location>
        <begin position="341"/>
        <end position="361"/>
    </location>
</feature>
<accession>A0A1F7KEM6</accession>
<evidence type="ECO:0000313" key="3">
    <source>
        <dbReference type="Proteomes" id="UP000178450"/>
    </source>
</evidence>
<evidence type="ECO:0000256" key="1">
    <source>
        <dbReference type="SAM" id="Phobius"/>
    </source>
</evidence>
<feature type="transmembrane region" description="Helical" evidence="1">
    <location>
        <begin position="398"/>
        <end position="422"/>
    </location>
</feature>
<dbReference type="AlphaFoldDB" id="A0A1F7KEM6"/>
<proteinExistence type="predicted"/>
<keyword evidence="1" id="KW-1133">Transmembrane helix</keyword>
<keyword evidence="1" id="KW-0472">Membrane</keyword>
<comment type="caution">
    <text evidence="2">The sequence shown here is derived from an EMBL/GenBank/DDBJ whole genome shotgun (WGS) entry which is preliminary data.</text>
</comment>
<evidence type="ECO:0000313" key="2">
    <source>
        <dbReference type="EMBL" id="OGK66317.1"/>
    </source>
</evidence>
<organism evidence="2 3">
    <name type="scientific">Candidatus Roizmanbacteria bacterium RIFOXYA1_FULL_41_12</name>
    <dbReference type="NCBI Taxonomy" id="1802082"/>
    <lineage>
        <taxon>Bacteria</taxon>
        <taxon>Candidatus Roizmaniibacteriota</taxon>
    </lineage>
</organism>
<name>A0A1F7KEM6_9BACT</name>
<dbReference type="Proteomes" id="UP000178450">
    <property type="component" value="Unassembled WGS sequence"/>
</dbReference>